<dbReference type="InterPro" id="IPR025460">
    <property type="entry name" value="DUF4280"/>
</dbReference>
<comment type="caution">
    <text evidence="1">The sequence shown here is derived from an EMBL/GenBank/DDBJ whole genome shotgun (WGS) entry which is preliminary data.</text>
</comment>
<dbReference type="OrthoDB" id="4825649at2"/>
<dbReference type="Pfam" id="PF14107">
    <property type="entry name" value="DUF4280"/>
    <property type="match status" value="1"/>
</dbReference>
<proteinExistence type="predicted"/>
<protein>
    <submittedName>
        <fullName evidence="1">Uncharacterized protein DUF4280</fullName>
    </submittedName>
</protein>
<reference evidence="1 2" key="1">
    <citation type="submission" date="2019-03" db="EMBL/GenBank/DDBJ databases">
        <title>Genomic Encyclopedia of Type Strains, Phase IV (KMG-IV): sequencing the most valuable type-strain genomes for metagenomic binning, comparative biology and taxonomic classification.</title>
        <authorList>
            <person name="Goeker M."/>
        </authorList>
    </citation>
    <scope>NUCLEOTIDE SEQUENCE [LARGE SCALE GENOMIC DNA]</scope>
    <source>
        <strain evidence="1 2">DSM 13605</strain>
    </source>
</reference>
<organism evidence="1 2">
    <name type="scientific">Thermomonas haemolytica</name>
    <dbReference type="NCBI Taxonomy" id="141949"/>
    <lineage>
        <taxon>Bacteria</taxon>
        <taxon>Pseudomonadati</taxon>
        <taxon>Pseudomonadota</taxon>
        <taxon>Gammaproteobacteria</taxon>
        <taxon>Lysobacterales</taxon>
        <taxon>Lysobacteraceae</taxon>
        <taxon>Thermomonas</taxon>
    </lineage>
</organism>
<dbReference type="AlphaFoldDB" id="A0A4R3NBB2"/>
<gene>
    <name evidence="1" type="ORF">EDC34_101308</name>
</gene>
<dbReference type="EMBL" id="SMAP01000001">
    <property type="protein sequence ID" value="TCT25981.1"/>
    <property type="molecule type" value="Genomic_DNA"/>
</dbReference>
<keyword evidence="2" id="KW-1185">Reference proteome</keyword>
<dbReference type="RefSeq" id="WP_114959095.1">
    <property type="nucleotide sequence ID" value="NZ_MSZW01000024.1"/>
</dbReference>
<name>A0A4R3NBB2_9GAMM</name>
<evidence type="ECO:0000313" key="1">
    <source>
        <dbReference type="EMBL" id="TCT25981.1"/>
    </source>
</evidence>
<sequence>MPIQVVNGASLMCPFGVAPSTLVVTPENRVLSGSQPAATIMDCVPMKNILPFGMCTTPSNPQVAAATSAAMGVLTPQPCIPVTTPWKPGAATVLIGGIPALDNTCTCQCTWGGVITVVNPGQMTEMIP</sequence>
<accession>A0A4R3NBB2</accession>
<dbReference type="Proteomes" id="UP000295414">
    <property type="component" value="Unassembled WGS sequence"/>
</dbReference>
<evidence type="ECO:0000313" key="2">
    <source>
        <dbReference type="Proteomes" id="UP000295414"/>
    </source>
</evidence>